<gene>
    <name evidence="2" type="ORF">GSOID_T00013792001</name>
</gene>
<sequence length="178" mass="19697">MLSLNPAEEPDTVGENEEWPSTINELTSRAAYRSGWEDAHRSRQTVGETAENVESEVDSESDAESAEEEEGAIAISDDEAGPVDDFEYSSTEDSEGSTYSFDGDARLLDEIPILRSLLSEMAPEQKIQVFDEIGIISSEIISKKEKFLEDLRLSKAKVRIETNSGRVATVFGANWIEN</sequence>
<keyword evidence="3" id="KW-1185">Reference proteome</keyword>
<proteinExistence type="predicted"/>
<organism evidence="2">
    <name type="scientific">Oikopleura dioica</name>
    <name type="common">Tunicate</name>
    <dbReference type="NCBI Taxonomy" id="34765"/>
    <lineage>
        <taxon>Eukaryota</taxon>
        <taxon>Metazoa</taxon>
        <taxon>Chordata</taxon>
        <taxon>Tunicata</taxon>
        <taxon>Appendicularia</taxon>
        <taxon>Copelata</taxon>
        <taxon>Oikopleuridae</taxon>
        <taxon>Oikopleura</taxon>
    </lineage>
</organism>
<accession>E4Y0V5</accession>
<feature type="region of interest" description="Disordered" evidence="1">
    <location>
        <begin position="1"/>
        <end position="102"/>
    </location>
</feature>
<evidence type="ECO:0000313" key="2">
    <source>
        <dbReference type="EMBL" id="CBY15513.1"/>
    </source>
</evidence>
<feature type="compositionally biased region" description="Acidic residues" evidence="1">
    <location>
        <begin position="51"/>
        <end position="95"/>
    </location>
</feature>
<dbReference type="AlphaFoldDB" id="E4Y0V5"/>
<name>E4Y0V5_OIKDI</name>
<protein>
    <submittedName>
        <fullName evidence="2">Uncharacterized protein</fullName>
    </submittedName>
</protein>
<dbReference type="EMBL" id="FN653540">
    <property type="protein sequence ID" value="CBY15513.1"/>
    <property type="molecule type" value="Genomic_DNA"/>
</dbReference>
<evidence type="ECO:0000313" key="3">
    <source>
        <dbReference type="Proteomes" id="UP000001307"/>
    </source>
</evidence>
<dbReference type="InParanoid" id="E4Y0V5"/>
<reference evidence="2" key="1">
    <citation type="journal article" date="2010" name="Science">
        <title>Plasticity of animal genome architecture unmasked by rapid evolution of a pelagic tunicate.</title>
        <authorList>
            <person name="Denoeud F."/>
            <person name="Henriet S."/>
            <person name="Mungpakdee S."/>
            <person name="Aury J.M."/>
            <person name="Da Silva C."/>
            <person name="Brinkmann H."/>
            <person name="Mikhaleva J."/>
            <person name="Olsen L.C."/>
            <person name="Jubin C."/>
            <person name="Canestro C."/>
            <person name="Bouquet J.M."/>
            <person name="Danks G."/>
            <person name="Poulain J."/>
            <person name="Campsteijn C."/>
            <person name="Adamski M."/>
            <person name="Cross I."/>
            <person name="Yadetie F."/>
            <person name="Muffato M."/>
            <person name="Louis A."/>
            <person name="Butcher S."/>
            <person name="Tsagkogeorga G."/>
            <person name="Konrad A."/>
            <person name="Singh S."/>
            <person name="Jensen M.F."/>
            <person name="Cong E.H."/>
            <person name="Eikeseth-Otteraa H."/>
            <person name="Noel B."/>
            <person name="Anthouard V."/>
            <person name="Porcel B.M."/>
            <person name="Kachouri-Lafond R."/>
            <person name="Nishino A."/>
            <person name="Ugolini M."/>
            <person name="Chourrout P."/>
            <person name="Nishida H."/>
            <person name="Aasland R."/>
            <person name="Huzurbazar S."/>
            <person name="Westhof E."/>
            <person name="Delsuc F."/>
            <person name="Lehrach H."/>
            <person name="Reinhardt R."/>
            <person name="Weissenbach J."/>
            <person name="Roy S.W."/>
            <person name="Artiguenave F."/>
            <person name="Postlethwait J.H."/>
            <person name="Manak J.R."/>
            <person name="Thompson E.M."/>
            <person name="Jaillon O."/>
            <person name="Du Pasquier L."/>
            <person name="Boudinot P."/>
            <person name="Liberles D.A."/>
            <person name="Volff J.N."/>
            <person name="Philippe H."/>
            <person name="Lenhard B."/>
            <person name="Roest Crollius H."/>
            <person name="Wincker P."/>
            <person name="Chourrout D."/>
        </authorList>
    </citation>
    <scope>NUCLEOTIDE SEQUENCE [LARGE SCALE GENOMIC DNA]</scope>
</reference>
<evidence type="ECO:0000256" key="1">
    <source>
        <dbReference type="SAM" id="MobiDB-lite"/>
    </source>
</evidence>
<dbReference type="Proteomes" id="UP000001307">
    <property type="component" value="Unassembled WGS sequence"/>
</dbReference>
<feature type="compositionally biased region" description="Acidic residues" evidence="1">
    <location>
        <begin position="8"/>
        <end position="18"/>
    </location>
</feature>